<dbReference type="GO" id="GO:0000049">
    <property type="term" value="F:tRNA binding"/>
    <property type="evidence" value="ECO:0007669"/>
    <property type="project" value="UniProtKB-UniRule"/>
</dbReference>
<organism evidence="9 10">
    <name type="scientific">Spiribacter salilacus</name>
    <dbReference type="NCBI Taxonomy" id="2664894"/>
    <lineage>
        <taxon>Bacteria</taxon>
        <taxon>Pseudomonadati</taxon>
        <taxon>Pseudomonadota</taxon>
        <taxon>Gammaproteobacteria</taxon>
        <taxon>Chromatiales</taxon>
        <taxon>Ectothiorhodospiraceae</taxon>
        <taxon>Spiribacter</taxon>
    </lineage>
</organism>
<dbReference type="HAMAP" id="MF_00227">
    <property type="entry name" value="RNase_P"/>
    <property type="match status" value="1"/>
</dbReference>
<dbReference type="SUPFAM" id="SSF54211">
    <property type="entry name" value="Ribosomal protein S5 domain 2-like"/>
    <property type="match status" value="1"/>
</dbReference>
<keyword evidence="10" id="KW-1185">Reference proteome</keyword>
<comment type="catalytic activity">
    <reaction evidence="7">
        <text>Endonucleolytic cleavage of RNA, removing 5'-extranucleotides from tRNA precursor.</text>
        <dbReference type="EC" id="3.1.26.5"/>
    </reaction>
</comment>
<dbReference type="GO" id="GO:0004526">
    <property type="term" value="F:ribonuclease P activity"/>
    <property type="evidence" value="ECO:0007669"/>
    <property type="project" value="UniProtKB-UniRule"/>
</dbReference>
<comment type="caution">
    <text evidence="9">The sequence shown here is derived from an EMBL/GenBank/DDBJ whole genome shotgun (WGS) entry which is preliminary data.</text>
</comment>
<dbReference type="EC" id="3.1.26.5" evidence="7 8"/>
<dbReference type="InterPro" id="IPR014721">
    <property type="entry name" value="Ribsml_uS5_D2-typ_fold_subgr"/>
</dbReference>
<dbReference type="GO" id="GO:0001682">
    <property type="term" value="P:tRNA 5'-leader removal"/>
    <property type="evidence" value="ECO:0007669"/>
    <property type="project" value="UniProtKB-UniRule"/>
</dbReference>
<evidence type="ECO:0000256" key="5">
    <source>
        <dbReference type="ARBA" id="ARBA00022801"/>
    </source>
</evidence>
<evidence type="ECO:0000256" key="8">
    <source>
        <dbReference type="NCBIfam" id="TIGR00188"/>
    </source>
</evidence>
<name>A0A6N7QPR2_9GAMM</name>
<dbReference type="PANTHER" id="PTHR33992">
    <property type="entry name" value="RIBONUCLEASE P PROTEIN COMPONENT"/>
    <property type="match status" value="1"/>
</dbReference>
<keyword evidence="4 7" id="KW-0255">Endonuclease</keyword>
<dbReference type="InterPro" id="IPR020568">
    <property type="entry name" value="Ribosomal_Su5_D2-typ_SF"/>
</dbReference>
<dbReference type="Gene3D" id="3.30.230.10">
    <property type="match status" value="1"/>
</dbReference>
<keyword evidence="2 7" id="KW-0819">tRNA processing</keyword>
<comment type="subunit">
    <text evidence="7">Consists of a catalytic RNA component (M1 or rnpB) and a protein subunit.</text>
</comment>
<dbReference type="AlphaFoldDB" id="A0A6N7QPR2"/>
<proteinExistence type="inferred from homology"/>
<keyword evidence="5 7" id="KW-0378">Hydrolase</keyword>
<dbReference type="InterPro" id="IPR000100">
    <property type="entry name" value="RNase_P"/>
</dbReference>
<dbReference type="Pfam" id="PF00825">
    <property type="entry name" value="Ribonuclease_P"/>
    <property type="match status" value="1"/>
</dbReference>
<evidence type="ECO:0000313" key="9">
    <source>
        <dbReference type="EMBL" id="MRH78406.1"/>
    </source>
</evidence>
<dbReference type="Proteomes" id="UP000433788">
    <property type="component" value="Unassembled WGS sequence"/>
</dbReference>
<dbReference type="PROSITE" id="PS00648">
    <property type="entry name" value="RIBONUCLEASE_P"/>
    <property type="match status" value="1"/>
</dbReference>
<dbReference type="GO" id="GO:0042781">
    <property type="term" value="F:3'-tRNA processing endoribonuclease activity"/>
    <property type="evidence" value="ECO:0007669"/>
    <property type="project" value="TreeGrafter"/>
</dbReference>
<keyword evidence="3 7" id="KW-0540">Nuclease</keyword>
<keyword evidence="6 7" id="KW-0694">RNA-binding</keyword>
<evidence type="ECO:0000256" key="3">
    <source>
        <dbReference type="ARBA" id="ARBA00022722"/>
    </source>
</evidence>
<dbReference type="NCBIfam" id="TIGR00188">
    <property type="entry name" value="rnpA"/>
    <property type="match status" value="1"/>
</dbReference>
<dbReference type="PANTHER" id="PTHR33992:SF1">
    <property type="entry name" value="RIBONUCLEASE P PROTEIN COMPONENT"/>
    <property type="match status" value="1"/>
</dbReference>
<evidence type="ECO:0000256" key="4">
    <source>
        <dbReference type="ARBA" id="ARBA00022759"/>
    </source>
</evidence>
<evidence type="ECO:0000256" key="7">
    <source>
        <dbReference type="HAMAP-Rule" id="MF_00227"/>
    </source>
</evidence>
<evidence type="ECO:0000313" key="10">
    <source>
        <dbReference type="Proteomes" id="UP000433788"/>
    </source>
</evidence>
<dbReference type="RefSeq" id="WP_153719450.1">
    <property type="nucleotide sequence ID" value="NZ_WJPP01000003.1"/>
</dbReference>
<comment type="function">
    <text evidence="1 7">RNaseP catalyzes the removal of the 5'-leader sequence from pre-tRNA to produce the mature 5'-terminus. It can also cleave other RNA substrates such as 4.5S RNA. The protein component plays an auxiliary but essential role in vivo by binding to the 5'-leader sequence and broadening the substrate specificity of the ribozyme.</text>
</comment>
<reference evidence="9 10" key="1">
    <citation type="submission" date="2019-11" db="EMBL/GenBank/DDBJ databases">
        <authorList>
            <person name="Zhang X.Y."/>
        </authorList>
    </citation>
    <scope>NUCLEOTIDE SEQUENCE [LARGE SCALE GENOMIC DNA]</scope>
    <source>
        <strain evidence="9 10">C176</strain>
    </source>
</reference>
<comment type="similarity">
    <text evidence="7">Belongs to the RnpA family.</text>
</comment>
<protein>
    <recommendedName>
        <fullName evidence="7 8">Ribonuclease P protein component</fullName>
        <shortName evidence="7">RNase P protein</shortName>
        <shortName evidence="7">RNaseP protein</shortName>
        <ecNumber evidence="7 8">3.1.26.5</ecNumber>
    </recommendedName>
    <alternativeName>
        <fullName evidence="7">Protein C5</fullName>
    </alternativeName>
</protein>
<evidence type="ECO:0000256" key="6">
    <source>
        <dbReference type="ARBA" id="ARBA00022884"/>
    </source>
</evidence>
<sequence>MSSLGGDYSFPRSVRLTRSQDFKAVFAGAEKQANRYLTVLYRPNTVEQARLGLAISKRVAKRASDRNRIKRLIRESFRQIRNDLPAVDIVVMVRPIACNTENATLLASLYSLWQRIIQSCEPC</sequence>
<gene>
    <name evidence="7 9" type="primary">rnpA</name>
    <name evidence="9" type="ORF">GH984_06765</name>
</gene>
<dbReference type="InterPro" id="IPR020539">
    <property type="entry name" value="RNase_P_CS"/>
</dbReference>
<evidence type="ECO:0000256" key="2">
    <source>
        <dbReference type="ARBA" id="ARBA00022694"/>
    </source>
</evidence>
<evidence type="ECO:0000256" key="1">
    <source>
        <dbReference type="ARBA" id="ARBA00002663"/>
    </source>
</evidence>
<accession>A0A6N7QPR2</accession>
<dbReference type="EMBL" id="WJPP01000003">
    <property type="protein sequence ID" value="MRH78406.1"/>
    <property type="molecule type" value="Genomic_DNA"/>
</dbReference>
<dbReference type="GO" id="GO:0030677">
    <property type="term" value="C:ribonuclease P complex"/>
    <property type="evidence" value="ECO:0007669"/>
    <property type="project" value="TreeGrafter"/>
</dbReference>